<protein>
    <submittedName>
        <fullName evidence="3">C2H2-type domain-containing protein</fullName>
    </submittedName>
</protein>
<dbReference type="WBParaSite" id="SMUV_0000128301-mRNA-1">
    <property type="protein sequence ID" value="SMUV_0000128301-mRNA-1"/>
    <property type="gene ID" value="SMUV_0000128301"/>
</dbReference>
<feature type="compositionally biased region" description="Polar residues" evidence="1">
    <location>
        <begin position="199"/>
        <end position="210"/>
    </location>
</feature>
<name>A0A0N5AAV7_9BILA</name>
<accession>A0A0N5AAV7</accession>
<keyword evidence="2" id="KW-1185">Reference proteome</keyword>
<sequence length="856" mass="94661">MFTNENSDNDATEGISWDLWKETVSEKFFGSSAISVITPIPLDVVAMPCQKAVCYGYYPSYEVDSMQLIECKACGAVLKQVGFGHHLRMRHARAKSLSSLDDCQTFLLSPPRVASPHPCDVDTPSPSFVKEPTYSTTVNEDTERVFETQYSIEQRDELKLALRVSRRELSQVSNCDMPYTGINATTSAVKPPPMELRKNISSLSKKTTNGRIRSKKKKKKRRPESSSSDDFSLDHFRSKKRLDDNKNQDESLLPSTSGISSITTITSVQNNATNNECVGGDHQDTGSNIENENVKEAKERSSESPDLLLADLLNPEKKLALQTNLSFDSVRARLRSFGKDELATAMDHQEEKSSFTDEESDVEKVLSSSSSHLHEQYSSEASVNCLKDDSSCDYHISSVSLIADEEEPPVLKPEVYFTKPEPHSIEEEPLVVEACGSNTFVLSSKVKKKVISSSTDIGLESTSFQPVSDYSAAGRECISEVATSSSSPSPQYFFYPSAAVLSSDSNYKNCLSSPHSSLAQNDRGIIMHPIDGHGLSASSDDIFEKAGVTTLQSCSGNVKNFAVDNVHNEQGQPVVQQRTYCAQNMNIQYGISDVACTSKIQNPDAASISLSFPDSNVPLGRDVTSNVYSATRRQKENTIILRRQPVECQQHGQRNNVRSAVAFRKGSRRVLRHPSTVTLGLPNFSRRRMIFAQRKHDEYRYGNTRVAIAKILGSPVEYSGLRKRLPSLVCTNNVQFESCCPVNEVCLASTSGINNGNVSGSEEIISSESSYVIPSSKESSFLIKSGESMDPSVMDSIEGRQDFMDEEASVNSSDVLGEEDRHDTYISRHVLYRDPILSGSRWLSLTSLTNFYKKTC</sequence>
<feature type="compositionally biased region" description="Basic residues" evidence="1">
    <location>
        <begin position="212"/>
        <end position="222"/>
    </location>
</feature>
<evidence type="ECO:0000313" key="3">
    <source>
        <dbReference type="WBParaSite" id="SMUV_0000128301-mRNA-1"/>
    </source>
</evidence>
<feature type="region of interest" description="Disordered" evidence="1">
    <location>
        <begin position="176"/>
        <end position="257"/>
    </location>
</feature>
<feature type="compositionally biased region" description="Basic and acidic residues" evidence="1">
    <location>
        <begin position="232"/>
        <end position="249"/>
    </location>
</feature>
<organism evidence="2 3">
    <name type="scientific">Syphacia muris</name>
    <dbReference type="NCBI Taxonomy" id="451379"/>
    <lineage>
        <taxon>Eukaryota</taxon>
        <taxon>Metazoa</taxon>
        <taxon>Ecdysozoa</taxon>
        <taxon>Nematoda</taxon>
        <taxon>Chromadorea</taxon>
        <taxon>Rhabditida</taxon>
        <taxon>Spirurina</taxon>
        <taxon>Oxyuridomorpha</taxon>
        <taxon>Oxyuroidea</taxon>
        <taxon>Oxyuridae</taxon>
        <taxon>Syphacia</taxon>
    </lineage>
</organism>
<dbReference type="AlphaFoldDB" id="A0A0N5AAV7"/>
<reference evidence="3" key="1">
    <citation type="submission" date="2017-02" db="UniProtKB">
        <authorList>
            <consortium name="WormBaseParasite"/>
        </authorList>
    </citation>
    <scope>IDENTIFICATION</scope>
</reference>
<evidence type="ECO:0000256" key="1">
    <source>
        <dbReference type="SAM" id="MobiDB-lite"/>
    </source>
</evidence>
<dbReference type="Proteomes" id="UP000046393">
    <property type="component" value="Unplaced"/>
</dbReference>
<proteinExistence type="predicted"/>
<evidence type="ECO:0000313" key="2">
    <source>
        <dbReference type="Proteomes" id="UP000046393"/>
    </source>
</evidence>